<dbReference type="Proteomes" id="UP001626603">
    <property type="component" value="Chromosome"/>
</dbReference>
<reference evidence="3 4" key="1">
    <citation type="submission" date="2023-10" db="EMBL/GenBank/DDBJ databases">
        <title>The complete genome sequence of Methanoculleus palmolei DSM 4273.</title>
        <authorList>
            <person name="Lai S.-J."/>
            <person name="You Y.-T."/>
            <person name="Chen S.-C."/>
        </authorList>
    </citation>
    <scope>NUCLEOTIDE SEQUENCE [LARGE SCALE GENOMIC DNA]</scope>
    <source>
        <strain evidence="3 4">DSM 4273</strain>
    </source>
</reference>
<dbReference type="Pfam" id="PF00881">
    <property type="entry name" value="Nitroreductase"/>
    <property type="match status" value="1"/>
</dbReference>
<evidence type="ECO:0000313" key="4">
    <source>
        <dbReference type="Proteomes" id="UP001626603"/>
    </source>
</evidence>
<evidence type="ECO:0000259" key="2">
    <source>
        <dbReference type="Pfam" id="PF00881"/>
    </source>
</evidence>
<proteinExistence type="predicted"/>
<dbReference type="InterPro" id="IPR050627">
    <property type="entry name" value="Nitroreductase/BluB"/>
</dbReference>
<evidence type="ECO:0000256" key="1">
    <source>
        <dbReference type="SAM" id="MobiDB-lite"/>
    </source>
</evidence>
<dbReference type="PANTHER" id="PTHR23026:SF123">
    <property type="entry name" value="NAD(P)H NITROREDUCTASE RV3131-RELATED"/>
    <property type="match status" value="1"/>
</dbReference>
<feature type="domain" description="Nitroreductase" evidence="2">
    <location>
        <begin position="7"/>
        <end position="173"/>
    </location>
</feature>
<gene>
    <name evidence="3" type="ORF">R6Y95_09245</name>
</gene>
<dbReference type="EMBL" id="CP137641">
    <property type="protein sequence ID" value="WOX55644.1"/>
    <property type="molecule type" value="Genomic_DNA"/>
</dbReference>
<organism evidence="3 4">
    <name type="scientific">Methanoculleus palmolei</name>
    <dbReference type="NCBI Taxonomy" id="72612"/>
    <lineage>
        <taxon>Archaea</taxon>
        <taxon>Methanobacteriati</taxon>
        <taxon>Methanobacteriota</taxon>
        <taxon>Stenosarchaea group</taxon>
        <taxon>Methanomicrobia</taxon>
        <taxon>Methanomicrobiales</taxon>
        <taxon>Methanomicrobiaceae</taxon>
        <taxon>Methanoculleus</taxon>
    </lineage>
</organism>
<dbReference type="SUPFAM" id="SSF55469">
    <property type="entry name" value="FMN-dependent nitroreductase-like"/>
    <property type="match status" value="1"/>
</dbReference>
<dbReference type="InterPro" id="IPR029479">
    <property type="entry name" value="Nitroreductase"/>
</dbReference>
<dbReference type="GO" id="GO:0016491">
    <property type="term" value="F:oxidoreductase activity"/>
    <property type="evidence" value="ECO:0007669"/>
    <property type="project" value="UniProtKB-ARBA"/>
</dbReference>
<dbReference type="Gene3D" id="3.40.109.10">
    <property type="entry name" value="NADH Oxidase"/>
    <property type="match status" value="1"/>
</dbReference>
<dbReference type="PANTHER" id="PTHR23026">
    <property type="entry name" value="NADPH NITROREDUCTASE"/>
    <property type="match status" value="1"/>
</dbReference>
<sequence>MDVFDAIHRRRAVRRYLPHQIGRDDVYRILDAANWAPSAMNRQQWEFLVVTGERVREMGENFHAIAREYIQGRDSPEAPGSSPIADEELLRFALTYGGAPVVIVVLTDAADAPNMRKANLESASAAMENLLLAATALGLGTCWMTGPLQDERALRTCLRIPDDKGIVAVTPLGFPDEVPPVKPRHGPGPRAERAVGGVTSGPAGICEA</sequence>
<accession>A0ABD8A7W7</accession>
<evidence type="ECO:0000313" key="3">
    <source>
        <dbReference type="EMBL" id="WOX55644.1"/>
    </source>
</evidence>
<name>A0ABD8A7W7_9EURY</name>
<dbReference type="AlphaFoldDB" id="A0ABD8A7W7"/>
<feature type="region of interest" description="Disordered" evidence="1">
    <location>
        <begin position="177"/>
        <end position="199"/>
    </location>
</feature>
<dbReference type="InterPro" id="IPR000415">
    <property type="entry name" value="Nitroreductase-like"/>
</dbReference>
<protein>
    <submittedName>
        <fullName evidence="3">Nitroreductase family protein</fullName>
    </submittedName>
</protein>
<keyword evidence="4" id="KW-1185">Reference proteome</keyword>